<feature type="active site" description="Proton acceptor" evidence="4">
    <location>
        <position position="178"/>
    </location>
</feature>
<evidence type="ECO:0000313" key="6">
    <source>
        <dbReference type="EMBL" id="TMQ69251.1"/>
    </source>
</evidence>
<dbReference type="InterPro" id="IPR003773">
    <property type="entry name" value="Menaquinone_biosynth"/>
</dbReference>
<dbReference type="AlphaFoldDB" id="A0A538U0B9"/>
<keyword evidence="2 4" id="KW-0474">Menaquinone biosynthesis</keyword>
<reference evidence="6 7" key="1">
    <citation type="journal article" date="2019" name="Nat. Microbiol.">
        <title>Mediterranean grassland soil C-N compound turnover is dependent on rainfall and depth, and is mediated by genomically divergent microorganisms.</title>
        <authorList>
            <person name="Diamond S."/>
            <person name="Andeer P.F."/>
            <person name="Li Z."/>
            <person name="Crits-Christoph A."/>
            <person name="Burstein D."/>
            <person name="Anantharaman K."/>
            <person name="Lane K.R."/>
            <person name="Thomas B.C."/>
            <person name="Pan C."/>
            <person name="Northen T.R."/>
            <person name="Banfield J.F."/>
        </authorList>
    </citation>
    <scope>NUCLEOTIDE SEQUENCE [LARGE SCALE GENOMIC DNA]</scope>
    <source>
        <strain evidence="6">WS_10</strain>
    </source>
</reference>
<comment type="function">
    <text evidence="4">Catalyzes the conversion of cyclic dehypoxanthine futalosine (cyclic DHFL) into 1,4-dihydroxy-6-naphthoate, a step in the biosynthesis of menaquinone (MK, vitamin K2).</text>
</comment>
<accession>A0A538U0B9</accession>
<dbReference type="EC" id="4.1.99.29" evidence="4"/>
<dbReference type="Gene3D" id="3.40.190.10">
    <property type="entry name" value="Periplasmic binding protein-like II"/>
    <property type="match status" value="2"/>
</dbReference>
<gene>
    <name evidence="4" type="primary">mqnD</name>
    <name evidence="6" type="ORF">E6K80_12320</name>
</gene>
<name>A0A538U0B9_UNCEI</name>
<comment type="caution">
    <text evidence="4">Lacks conserved residue(s) required for the propagation of feature annotation.</text>
</comment>
<dbReference type="GO" id="GO:0016830">
    <property type="term" value="F:carbon-carbon lyase activity"/>
    <property type="evidence" value="ECO:0007669"/>
    <property type="project" value="UniProtKB-UniRule"/>
</dbReference>
<dbReference type="InterPro" id="IPR030869">
    <property type="entry name" value="MqnD"/>
</dbReference>
<dbReference type="Pfam" id="PF02621">
    <property type="entry name" value="VitK2_biosynth"/>
    <property type="match status" value="1"/>
</dbReference>
<comment type="caution">
    <text evidence="6">The sequence shown here is derived from an EMBL/GenBank/DDBJ whole genome shotgun (WGS) entry which is preliminary data.</text>
</comment>
<dbReference type="EMBL" id="VBPA01000319">
    <property type="protein sequence ID" value="TMQ69251.1"/>
    <property type="molecule type" value="Genomic_DNA"/>
</dbReference>
<evidence type="ECO:0000256" key="1">
    <source>
        <dbReference type="ARBA" id="ARBA00004863"/>
    </source>
</evidence>
<feature type="region of interest" description="Disordered" evidence="5">
    <location>
        <begin position="1"/>
        <end position="33"/>
    </location>
</feature>
<protein>
    <recommendedName>
        <fullName evidence="4">1,4-dihydroxy-6-naphtoate synthase</fullName>
        <ecNumber evidence="4">4.1.99.29</ecNumber>
    </recommendedName>
    <alternativeName>
        <fullName evidence="4">Menaquinone biosynthetic enzyme MqnD</fullName>
    </alternativeName>
</protein>
<proteinExistence type="inferred from homology"/>
<evidence type="ECO:0000256" key="5">
    <source>
        <dbReference type="SAM" id="MobiDB-lite"/>
    </source>
</evidence>
<sequence>MRCGRRFGISPPRTRSGTPRDVKPTASPSLRTLRFGHSPDADDAYMFYGFHAGSATIAGCRVEHVLDDIQSLNRRALERADLEITAVSAHAYAFLAERYAVLACGASMGLGYGPVVVAREARTLDSLRGKRVAIPGPLTTAALLLRIECPEAVPIEVRFDRIPAAVRAGQVEAGVIIHESQLTYREEGLIKVLDFGELWQERDGLPVPLGLDVVRRDLGRELMGAVSVGFRASIEAAHAHEDEAIRYALQFGRGLDTGNGKRFVHMYVNPLTLDLGDTGRRALRQLYEKAAGQAAIPSAPEIEVV</sequence>
<dbReference type="HAMAP" id="MF_00996">
    <property type="entry name" value="MqnD"/>
    <property type="match status" value="1"/>
</dbReference>
<dbReference type="UniPathway" id="UPA00079"/>
<feature type="binding site" evidence="4">
    <location>
        <begin position="140"/>
        <end position="141"/>
    </location>
    <ligand>
        <name>substrate</name>
    </ligand>
</feature>
<keyword evidence="3 4" id="KW-0456">Lyase</keyword>
<dbReference type="Proteomes" id="UP000319836">
    <property type="component" value="Unassembled WGS sequence"/>
</dbReference>
<comment type="similarity">
    <text evidence="4">Belongs to the MqnA/MqnD family. MqnD subfamily.</text>
</comment>
<dbReference type="PANTHER" id="PTHR37167:SF1">
    <property type="entry name" value="1,4-DIHYDROXY-6-NAPHTOATE SYNTHASE"/>
    <property type="match status" value="1"/>
</dbReference>
<comment type="catalytic activity">
    <reaction evidence="4">
        <text>cyclic dehypoxanthinylfutalosinate = 1,4-dihydroxy-6-naphthoate + dihydroxyacetone</text>
        <dbReference type="Rhea" id="RHEA:33087"/>
        <dbReference type="ChEBI" id="CHEBI:16016"/>
        <dbReference type="ChEBI" id="CHEBI:64254"/>
        <dbReference type="ChEBI" id="CHEBI:64270"/>
        <dbReference type="EC" id="4.1.99.29"/>
    </reaction>
</comment>
<dbReference type="GO" id="GO:0009234">
    <property type="term" value="P:menaquinone biosynthetic process"/>
    <property type="evidence" value="ECO:0007669"/>
    <property type="project" value="UniProtKB-UniRule"/>
</dbReference>
<evidence type="ECO:0000256" key="4">
    <source>
        <dbReference type="HAMAP-Rule" id="MF_00996"/>
    </source>
</evidence>
<evidence type="ECO:0000256" key="2">
    <source>
        <dbReference type="ARBA" id="ARBA00022428"/>
    </source>
</evidence>
<evidence type="ECO:0000256" key="3">
    <source>
        <dbReference type="ARBA" id="ARBA00023239"/>
    </source>
</evidence>
<dbReference type="SUPFAM" id="SSF53850">
    <property type="entry name" value="Periplasmic binding protein-like II"/>
    <property type="match status" value="1"/>
</dbReference>
<dbReference type="PANTHER" id="PTHR37167">
    <property type="entry name" value="1,4-DIHYDROXY-6-NAPHTOATE SYNTHASE"/>
    <property type="match status" value="1"/>
</dbReference>
<evidence type="ECO:0000313" key="7">
    <source>
        <dbReference type="Proteomes" id="UP000319836"/>
    </source>
</evidence>
<organism evidence="6 7">
    <name type="scientific">Eiseniibacteriota bacterium</name>
    <dbReference type="NCBI Taxonomy" id="2212470"/>
    <lineage>
        <taxon>Bacteria</taxon>
        <taxon>Candidatus Eiseniibacteriota</taxon>
    </lineage>
</organism>
<comment type="pathway">
    <text evidence="1 4">Quinol/quinone metabolism; menaquinone biosynthesis.</text>
</comment>